<evidence type="ECO:0000313" key="2">
    <source>
        <dbReference type="EMBL" id="UVC49335.1"/>
    </source>
</evidence>
<proteinExistence type="predicted"/>
<protein>
    <submittedName>
        <fullName evidence="2">Uncharacterized protein</fullName>
    </submittedName>
</protein>
<gene>
    <name evidence="2" type="ORF">MACK_003161</name>
</gene>
<name>A0A976XJI2_THEOR</name>
<accession>A0A976XJI2</accession>
<reference evidence="2" key="1">
    <citation type="submission" date="2022-07" db="EMBL/GenBank/DDBJ databases">
        <title>Evaluation of T. orientalis genome assembly methods using nanopore sequencing and analysis of variation between genomes.</title>
        <authorList>
            <person name="Yam J."/>
            <person name="Micallef M.L."/>
            <person name="Liu M."/>
            <person name="Djordjevic S.P."/>
            <person name="Bogema D.R."/>
            <person name="Jenkins C."/>
        </authorList>
    </citation>
    <scope>NUCLEOTIDE SEQUENCE</scope>
    <source>
        <strain evidence="2">Goon Nure</strain>
    </source>
</reference>
<organism evidence="2 3">
    <name type="scientific">Theileria orientalis</name>
    <dbReference type="NCBI Taxonomy" id="68886"/>
    <lineage>
        <taxon>Eukaryota</taxon>
        <taxon>Sar</taxon>
        <taxon>Alveolata</taxon>
        <taxon>Apicomplexa</taxon>
        <taxon>Aconoidasida</taxon>
        <taxon>Piroplasmida</taxon>
        <taxon>Theileriidae</taxon>
        <taxon>Theileria</taxon>
    </lineage>
</organism>
<sequence length="297" mass="34832">MGPKSKWIFKCLGCKTKDEDDTEYVDLSKIRDVEEIIHINDLVVSKPDLYVERPNIVYIEKKQLSQDGRSFAEIKPTIAIPIENKWPQKRKVVPLSNVPGLLSREYKNQHLTISESIAIAENIYQNERRQMMNFVKEDEKIKAFQYLEGDRLNLNEYNGGTWSKNKVEEYTFSDDESTRGTISRSRNKINEYQEDQLTHICYMSDYEEEEESITEKIWNMFVSASKLLSTEEIKITDKDAKKVVRMEKEPVNEKEERGPTKNERENEEWIGSNYKITPREASEIVEGTIKNIIETNK</sequence>
<feature type="region of interest" description="Disordered" evidence="1">
    <location>
        <begin position="247"/>
        <end position="269"/>
    </location>
</feature>
<evidence type="ECO:0000256" key="1">
    <source>
        <dbReference type="SAM" id="MobiDB-lite"/>
    </source>
</evidence>
<dbReference type="Proteomes" id="UP000244811">
    <property type="component" value="Chromosome 1"/>
</dbReference>
<feature type="compositionally biased region" description="Basic and acidic residues" evidence="1">
    <location>
        <begin position="247"/>
        <end position="264"/>
    </location>
</feature>
<evidence type="ECO:0000313" key="3">
    <source>
        <dbReference type="Proteomes" id="UP000244811"/>
    </source>
</evidence>
<dbReference type="AlphaFoldDB" id="A0A976XJI2"/>
<dbReference type="EMBL" id="CP056069">
    <property type="protein sequence ID" value="UVC49335.1"/>
    <property type="molecule type" value="Genomic_DNA"/>
</dbReference>